<feature type="transmembrane region" description="Helical" evidence="1">
    <location>
        <begin position="39"/>
        <end position="62"/>
    </location>
</feature>
<dbReference type="EMBL" id="CDMZ01005705">
    <property type="protein sequence ID" value="CEM53559.1"/>
    <property type="molecule type" value="Genomic_DNA"/>
</dbReference>
<gene>
    <name evidence="2" type="ORF">Cvel_12066</name>
</gene>
<keyword evidence="1" id="KW-0472">Membrane</keyword>
<evidence type="ECO:0000313" key="2">
    <source>
        <dbReference type="EMBL" id="CEM53559.1"/>
    </source>
</evidence>
<evidence type="ECO:0008006" key="3">
    <source>
        <dbReference type="Google" id="ProtNLM"/>
    </source>
</evidence>
<accession>A0A0G4I964</accession>
<sequence length="391" mass="43336">MPVDETTKTVITKTCARARVTRKSVEGDWSYGGPIGCSLFVFLAVPAANAVAWFVSFLWRLFSWLPGLSEKQDTAEWTLYSIPYSHYCDKARWMLQRWGERVVPEGRKIDVTEVCLVPLLHRWNTAWNGSGLGKGTPQLVQKGVRMQAVHVDGCLVGKTELCTAPYTCLTDSRDISACFLPLSAGGSLTPEQMQKARDQEAWLDRDLGPAARVLAYAFIFGGKGAEGSGDGVARTARLLSGPLWEDPAVPVWQRWLLTNTSLVPRMVLWTLGVFFRSSSPTFVTSQFELCQKVMEAVSEQLADGRTFLLGNHSEPSVVDVTFAALAAPLVAPPEYIAGGQMEEILKIPDYVKFVVEPFRATPAGQFCLKMYRQWRGTFPVGRAYRVRLGGQ</sequence>
<protein>
    <recommendedName>
        <fullName evidence="3">GST C-terminal domain-containing protein</fullName>
    </recommendedName>
</protein>
<keyword evidence="1" id="KW-0812">Transmembrane</keyword>
<evidence type="ECO:0000256" key="1">
    <source>
        <dbReference type="SAM" id="Phobius"/>
    </source>
</evidence>
<name>A0A0G4I964_9ALVE</name>
<proteinExistence type="predicted"/>
<organism evidence="2">
    <name type="scientific">Chromera velia CCMP2878</name>
    <dbReference type="NCBI Taxonomy" id="1169474"/>
    <lineage>
        <taxon>Eukaryota</taxon>
        <taxon>Sar</taxon>
        <taxon>Alveolata</taxon>
        <taxon>Colpodellida</taxon>
        <taxon>Chromeraceae</taxon>
        <taxon>Chromera</taxon>
    </lineage>
</organism>
<dbReference type="AlphaFoldDB" id="A0A0G4I964"/>
<reference evidence="2" key="1">
    <citation type="submission" date="2014-11" db="EMBL/GenBank/DDBJ databases">
        <authorList>
            <person name="Otto D Thomas"/>
            <person name="Naeem Raeece"/>
        </authorList>
    </citation>
    <scope>NUCLEOTIDE SEQUENCE</scope>
</reference>
<dbReference type="VEuPathDB" id="CryptoDB:Cvel_12066"/>
<keyword evidence="1" id="KW-1133">Transmembrane helix</keyword>